<dbReference type="InterPro" id="IPR036291">
    <property type="entry name" value="NAD(P)-bd_dom_sf"/>
</dbReference>
<accession>A0A7C8QTY5</accession>
<reference evidence="1 2" key="1">
    <citation type="submission" date="2019-06" db="EMBL/GenBank/DDBJ databases">
        <authorList>
            <person name="Palmer J.M."/>
        </authorList>
    </citation>
    <scope>NUCLEOTIDE SEQUENCE [LARGE SCALE GENOMIC DNA]</scope>
    <source>
        <strain evidence="1 2">TWF106</strain>
    </source>
</reference>
<dbReference type="AlphaFoldDB" id="A0A7C8QTY5"/>
<proteinExistence type="predicted"/>
<gene>
    <name evidence="1" type="ORF">TWF106_005460</name>
</gene>
<sequence>MTPTLCSVLRRGLPEVRNSISTSTLVRRMNNRMVRIGKAAPQAVHYLLKRNEIGKIVLPRLKAIIPSAEWDIYEPFKGESLKGYNALILGGDTGIGRSAAITFSRKGADVTILYRAYMKDQAMSGDPKNDAQAIVELAEKWDGKVQLCQFQRDGRGAISLDSPGPNDQANMKFDILVQNLGYKFEDDNGEK</sequence>
<evidence type="ECO:0000313" key="1">
    <source>
        <dbReference type="EMBL" id="KAF3222654.1"/>
    </source>
</evidence>
<dbReference type="Proteomes" id="UP000472727">
    <property type="component" value="Unassembled WGS sequence"/>
</dbReference>
<organism evidence="1 2">
    <name type="scientific">Orbilia oligospora</name>
    <name type="common">Nematode-trapping fungus</name>
    <name type="synonym">Arthrobotrys oligospora</name>
    <dbReference type="NCBI Taxonomy" id="2813651"/>
    <lineage>
        <taxon>Eukaryota</taxon>
        <taxon>Fungi</taxon>
        <taxon>Dikarya</taxon>
        <taxon>Ascomycota</taxon>
        <taxon>Pezizomycotina</taxon>
        <taxon>Orbiliomycetes</taxon>
        <taxon>Orbiliales</taxon>
        <taxon>Orbiliaceae</taxon>
        <taxon>Orbilia</taxon>
    </lineage>
</organism>
<protein>
    <submittedName>
        <fullName evidence="1">Uncharacterized protein</fullName>
    </submittedName>
</protein>
<name>A0A7C8QTY5_ORBOL</name>
<comment type="caution">
    <text evidence="1">The sequence shown here is derived from an EMBL/GenBank/DDBJ whole genome shotgun (WGS) entry which is preliminary data.</text>
</comment>
<evidence type="ECO:0000313" key="2">
    <source>
        <dbReference type="Proteomes" id="UP000472727"/>
    </source>
</evidence>
<dbReference type="Gene3D" id="3.40.50.720">
    <property type="entry name" value="NAD(P)-binding Rossmann-like Domain"/>
    <property type="match status" value="1"/>
</dbReference>
<dbReference type="EMBL" id="WIWS01000025">
    <property type="protein sequence ID" value="KAF3222654.1"/>
    <property type="molecule type" value="Genomic_DNA"/>
</dbReference>
<dbReference type="SUPFAM" id="SSF51735">
    <property type="entry name" value="NAD(P)-binding Rossmann-fold domains"/>
    <property type="match status" value="1"/>
</dbReference>